<dbReference type="OrthoDB" id="1118734at2"/>
<dbReference type="RefSeq" id="WP_147930999.1">
    <property type="nucleotide sequence ID" value="NZ_VOXD01000017.1"/>
</dbReference>
<accession>A0A5C7FGZ3</accession>
<dbReference type="AlphaFoldDB" id="A0A5C7FGZ3"/>
<reference evidence="1 2" key="1">
    <citation type="submission" date="2019-08" db="EMBL/GenBank/DDBJ databases">
        <title>Lewinella sp. strain SSH13 Genome sequencing and assembly.</title>
        <authorList>
            <person name="Kim I."/>
        </authorList>
    </citation>
    <scope>NUCLEOTIDE SEQUENCE [LARGE SCALE GENOMIC DNA]</scope>
    <source>
        <strain evidence="1 2">SSH13</strain>
    </source>
</reference>
<gene>
    <name evidence="1" type="ORF">FUA23_12040</name>
</gene>
<evidence type="ECO:0000313" key="2">
    <source>
        <dbReference type="Proteomes" id="UP000321907"/>
    </source>
</evidence>
<keyword evidence="2" id="KW-1185">Reference proteome</keyword>
<dbReference type="EMBL" id="VOXD01000017">
    <property type="protein sequence ID" value="TXF89013.1"/>
    <property type="molecule type" value="Genomic_DNA"/>
</dbReference>
<protein>
    <submittedName>
        <fullName evidence="1">DUF2490 domain-containing protein</fullName>
    </submittedName>
</protein>
<name>A0A5C7FGZ3_9BACT</name>
<sequence>MRRQFYVPENPGGHPLLCVWPPKGPLSLLLRILIPGFIFCLASSSLAGQDAAPASEFKPPVTRWWLNTYANVRLSDRLFWVAQTHLRRTESPSLDFAGQWAQIYNRHALSYLVDDHFSVSLGGVLRINFNGDQDEQNEQRTVPEWRIWHEYLWAQHLWRGKVYHRVRLEHRWTRGYETNAEWKFRNRWRYMFALKQPINRKHLEVGAFYFGPEVELIMQSGKSVVGDPLEDLRLHGSFGYIASTQVRVAAGLMYSFGQVADDLGLYKQNITLRTHVYYTPDWRATKRKLPGIHLRE</sequence>
<evidence type="ECO:0000313" key="1">
    <source>
        <dbReference type="EMBL" id="TXF89013.1"/>
    </source>
</evidence>
<dbReference type="InterPro" id="IPR019619">
    <property type="entry name" value="DUF2490"/>
</dbReference>
<organism evidence="1 2">
    <name type="scientific">Neolewinella aurantiaca</name>
    <dbReference type="NCBI Taxonomy" id="2602767"/>
    <lineage>
        <taxon>Bacteria</taxon>
        <taxon>Pseudomonadati</taxon>
        <taxon>Bacteroidota</taxon>
        <taxon>Saprospiria</taxon>
        <taxon>Saprospirales</taxon>
        <taxon>Lewinellaceae</taxon>
        <taxon>Neolewinella</taxon>
    </lineage>
</organism>
<comment type="caution">
    <text evidence="1">The sequence shown here is derived from an EMBL/GenBank/DDBJ whole genome shotgun (WGS) entry which is preliminary data.</text>
</comment>
<proteinExistence type="predicted"/>
<dbReference type="Proteomes" id="UP000321907">
    <property type="component" value="Unassembled WGS sequence"/>
</dbReference>
<dbReference type="Pfam" id="PF10677">
    <property type="entry name" value="DUF2490"/>
    <property type="match status" value="1"/>
</dbReference>